<gene>
    <name evidence="2" type="ORF">BKG84_28455</name>
</gene>
<evidence type="ECO:0000313" key="3">
    <source>
        <dbReference type="Proteomes" id="UP000179441"/>
    </source>
</evidence>
<feature type="non-terminal residue" evidence="2">
    <location>
        <position position="240"/>
    </location>
</feature>
<keyword evidence="3" id="KW-1185">Reference proteome</keyword>
<feature type="region of interest" description="Disordered" evidence="1">
    <location>
        <begin position="1"/>
        <end position="20"/>
    </location>
</feature>
<feature type="region of interest" description="Disordered" evidence="1">
    <location>
        <begin position="215"/>
        <end position="240"/>
    </location>
</feature>
<organism evidence="2 3">
    <name type="scientific">Mycobacteroides chelonae</name>
    <name type="common">Mycobacterium chelonae</name>
    <dbReference type="NCBI Taxonomy" id="1774"/>
    <lineage>
        <taxon>Bacteria</taxon>
        <taxon>Bacillati</taxon>
        <taxon>Actinomycetota</taxon>
        <taxon>Actinomycetes</taxon>
        <taxon>Mycobacteriales</taxon>
        <taxon>Mycobacteriaceae</taxon>
        <taxon>Mycobacteroides</taxon>
    </lineage>
</organism>
<evidence type="ECO:0000313" key="2">
    <source>
        <dbReference type="EMBL" id="OHU73883.1"/>
    </source>
</evidence>
<comment type="caution">
    <text evidence="2">The sequence shown here is derived from an EMBL/GenBank/DDBJ whole genome shotgun (WGS) entry which is preliminary data.</text>
</comment>
<feature type="compositionally biased region" description="Basic and acidic residues" evidence="1">
    <location>
        <begin position="228"/>
        <end position="240"/>
    </location>
</feature>
<protein>
    <submittedName>
        <fullName evidence="2">Uncharacterized protein</fullName>
    </submittedName>
</protein>
<name>A0A1S1LYA0_MYCCH</name>
<feature type="compositionally biased region" description="Polar residues" evidence="1">
    <location>
        <begin position="1"/>
        <end position="15"/>
    </location>
</feature>
<reference evidence="2 3" key="1">
    <citation type="submission" date="2016-10" db="EMBL/GenBank/DDBJ databases">
        <title>Evaluation of Human, Veterinary and Environmental Mycobacterium chelonae Isolates by Core Genome Phylogenomic Analysis, Targeted Gene Comparison, and Anti-microbial Susceptibility Patterns: A Tale of Mistaken Identities.</title>
        <authorList>
            <person name="Fogelson S.B."/>
            <person name="Camus A.C."/>
            <person name="Lorenz W."/>
            <person name="Vasireddy R."/>
            <person name="Vasireddy S."/>
            <person name="Smith T."/>
            <person name="Brown-Elliott B.A."/>
            <person name="Wallace R.J.Jr."/>
            <person name="Hasan N.A."/>
            <person name="Reischl U."/>
            <person name="Sanchez S."/>
        </authorList>
    </citation>
    <scope>NUCLEOTIDE SEQUENCE [LARGE SCALE GENOMIC DNA]</scope>
    <source>
        <strain evidence="2 3">15518</strain>
    </source>
</reference>
<accession>A0A1S1LYA0</accession>
<dbReference type="EMBL" id="MLIS01000352">
    <property type="protein sequence ID" value="OHU73883.1"/>
    <property type="molecule type" value="Genomic_DNA"/>
</dbReference>
<dbReference type="AlphaFoldDB" id="A0A1S1LYA0"/>
<feature type="non-terminal residue" evidence="2">
    <location>
        <position position="1"/>
    </location>
</feature>
<dbReference type="Proteomes" id="UP000179441">
    <property type="component" value="Unassembled WGS sequence"/>
</dbReference>
<evidence type="ECO:0000256" key="1">
    <source>
        <dbReference type="SAM" id="MobiDB-lite"/>
    </source>
</evidence>
<sequence>PTTTLASAPPTNTAKQPPVPFTGLTQDLRMRWSAEPGIDLATGPAVIVRAYRESFILGGLMADPAFYYPGFENAVPQRNYSSWTHSVRPLVRGDHNLTTDGFEVTTPIAGTWRQHILSLTRDDVGAYIALVCSWDYGVGTLQENGHYSYYRQRRLPPGQLASDDIGSFVYRITFTPPPDANPGLTNTPQIGAAPSPSTDVFGGWKIATAFRTNGYSTPAEPANPWPKEVFERDQRTCTAK</sequence>
<proteinExistence type="predicted"/>